<accession>A0A437RCN3</accession>
<evidence type="ECO:0000313" key="4">
    <source>
        <dbReference type="Proteomes" id="UP000285575"/>
    </source>
</evidence>
<name>A0A437RCN3_9BURK</name>
<feature type="transmembrane region" description="Helical" evidence="1">
    <location>
        <begin position="218"/>
        <end position="241"/>
    </location>
</feature>
<dbReference type="EMBL" id="SACR01000005">
    <property type="protein sequence ID" value="RVU44532.1"/>
    <property type="molecule type" value="Genomic_DNA"/>
</dbReference>
<evidence type="ECO:0000313" key="3">
    <source>
        <dbReference type="EMBL" id="RVU44532.1"/>
    </source>
</evidence>
<dbReference type="InterPro" id="IPR026870">
    <property type="entry name" value="Zinc_ribbon_dom"/>
</dbReference>
<proteinExistence type="predicted"/>
<feature type="domain" description="Zinc-ribbon" evidence="2">
    <location>
        <begin position="577"/>
        <end position="598"/>
    </location>
</feature>
<keyword evidence="4" id="KW-1185">Reference proteome</keyword>
<sequence length="602" mass="63242">MAYRWSLEGPAFEFPSPYGTENRFLVARGYALIALAVLIAAVVSFVGGEAPEVTVTLEKLPEPASAVPHLVAAMLLLMLGARDLWKASAQRQLLLAPGQPASLMPDVPREGSGLSPGAAALQRLLEVGEHRPAAVEGRYASALRLLGPDLAHAPTTLHDHLRVRFSHLGLALGLGLVLLVSFLAFREAPAQGAAALVPLLVCAGVLALRALHPEHRALSPWLVGLLVLLAGVLAGLLGVFAEALPRSASLPRLGLPLAALVMLFSVLLFESLGVLAARAQLQAPWLPAVAPETQDAEQEADPEQLMRDVDLELHRQWTEGIPNRRYGWLSPQLPRGAETGSFQALVLEESQPLVATAPLAARAGPAPGRAAAAAATPVPPAPTEAPRRGALLALNVTGLLWSLGGSMAWLWLATTHMLNPAASWVPAASGMAALAVGGYALRIGHLLWSRVEVVSTLTWLDLQGTWVRAPEAQRGRDEGGARTQGWHLRGRVAVLRSMFYAAAPHTAGSRVMLALVAHRAGATAWLQTVQELARKAAPAAMPSAAVAAAAAVRPRPREPEVPAPAAAAAAPRRVARFCTHCGTAVPAGARFCQHCGSVLPVE</sequence>
<evidence type="ECO:0000259" key="2">
    <source>
        <dbReference type="Pfam" id="PF13240"/>
    </source>
</evidence>
<feature type="transmembrane region" description="Helical" evidence="1">
    <location>
        <begin position="165"/>
        <end position="185"/>
    </location>
</feature>
<protein>
    <submittedName>
        <fullName evidence="3">Zinc ribbon domain-containing protein</fullName>
    </submittedName>
</protein>
<comment type="caution">
    <text evidence="3">The sequence shown here is derived from an EMBL/GenBank/DDBJ whole genome shotgun (WGS) entry which is preliminary data.</text>
</comment>
<keyword evidence="1" id="KW-0812">Transmembrane</keyword>
<dbReference type="Pfam" id="PF13240">
    <property type="entry name" value="Zn_Ribbon_1"/>
    <property type="match status" value="1"/>
</dbReference>
<organism evidence="3 4">
    <name type="scientific">Rubrivivax rivuli</name>
    <dbReference type="NCBI Taxonomy" id="1862385"/>
    <lineage>
        <taxon>Bacteria</taxon>
        <taxon>Pseudomonadati</taxon>
        <taxon>Pseudomonadota</taxon>
        <taxon>Betaproteobacteria</taxon>
        <taxon>Burkholderiales</taxon>
        <taxon>Sphaerotilaceae</taxon>
        <taxon>Rubrivivax</taxon>
    </lineage>
</organism>
<dbReference type="OrthoDB" id="7486912at2"/>
<gene>
    <name evidence="3" type="ORF">EOE66_17875</name>
</gene>
<feature type="transmembrane region" description="Helical" evidence="1">
    <location>
        <begin position="253"/>
        <end position="277"/>
    </location>
</feature>
<keyword evidence="1" id="KW-0472">Membrane</keyword>
<evidence type="ECO:0000256" key="1">
    <source>
        <dbReference type="SAM" id="Phobius"/>
    </source>
</evidence>
<dbReference type="Proteomes" id="UP000285575">
    <property type="component" value="Unassembled WGS sequence"/>
</dbReference>
<feature type="transmembrane region" description="Helical" evidence="1">
    <location>
        <begin position="390"/>
        <end position="412"/>
    </location>
</feature>
<dbReference type="RefSeq" id="WP_128230077.1">
    <property type="nucleotide sequence ID" value="NZ_SACR01000005.1"/>
</dbReference>
<feature type="transmembrane region" description="Helical" evidence="1">
    <location>
        <begin position="191"/>
        <end position="211"/>
    </location>
</feature>
<feature type="transmembrane region" description="Helical" evidence="1">
    <location>
        <begin position="424"/>
        <end position="441"/>
    </location>
</feature>
<feature type="transmembrane region" description="Helical" evidence="1">
    <location>
        <begin position="25"/>
        <end position="46"/>
    </location>
</feature>
<keyword evidence="1" id="KW-1133">Transmembrane helix</keyword>
<reference evidence="3 4" key="1">
    <citation type="submission" date="2019-01" db="EMBL/GenBank/DDBJ databases">
        <authorList>
            <person name="Chen W.-M."/>
        </authorList>
    </citation>
    <scope>NUCLEOTIDE SEQUENCE [LARGE SCALE GENOMIC DNA]</scope>
    <source>
        <strain evidence="3 4">KYPY4</strain>
    </source>
</reference>
<dbReference type="AlphaFoldDB" id="A0A437RCN3"/>